<keyword evidence="3" id="KW-1185">Reference proteome</keyword>
<gene>
    <name evidence="2" type="ORF">EYB31_05800</name>
</gene>
<sequence length="171" mass="19546">MRRHVKNKVAPAPQRDIPRGVSYSNGNYTKSGGFRMKAVNWELQQNHAHFVGMMTGEIKGHRHYTDLFVFPVGGSSYDEHVHYYRGFTEVTLGHAHRFYDYTGPAIPLPDGMHYHVLAGETYYNYTSPISVQFQGKNYIEGVQYNPGQKDVHRHSYFGYTGGPIGYPPADW</sequence>
<evidence type="ECO:0000256" key="1">
    <source>
        <dbReference type="SAM" id="MobiDB-lite"/>
    </source>
</evidence>
<comment type="caution">
    <text evidence="2">The sequence shown here is derived from an EMBL/GenBank/DDBJ whole genome shotgun (WGS) entry which is preliminary data.</text>
</comment>
<reference evidence="2 3" key="1">
    <citation type="submission" date="2019-02" db="EMBL/GenBank/DDBJ databases">
        <title>Paenibacillus sp. nov., isolated from surface-sterilized tissue of Thalictrum simplex L.</title>
        <authorList>
            <person name="Tuo L."/>
        </authorList>
    </citation>
    <scope>NUCLEOTIDE SEQUENCE [LARGE SCALE GENOMIC DNA]</scope>
    <source>
        <strain evidence="2 3">N2SHLJ1</strain>
    </source>
</reference>
<evidence type="ECO:0000313" key="3">
    <source>
        <dbReference type="Proteomes" id="UP000293142"/>
    </source>
</evidence>
<protein>
    <recommendedName>
        <fullName evidence="4">YmaF family protein</fullName>
    </recommendedName>
</protein>
<dbReference type="AlphaFoldDB" id="A0A4Q9DY33"/>
<dbReference type="Pfam" id="PF12788">
    <property type="entry name" value="YmaF"/>
    <property type="match status" value="1"/>
</dbReference>
<dbReference type="Proteomes" id="UP000293142">
    <property type="component" value="Unassembled WGS sequence"/>
</dbReference>
<evidence type="ECO:0008006" key="4">
    <source>
        <dbReference type="Google" id="ProtNLM"/>
    </source>
</evidence>
<dbReference type="InterPro" id="IPR024307">
    <property type="entry name" value="YmaF"/>
</dbReference>
<dbReference type="OrthoDB" id="1682334at2"/>
<accession>A0A4Q9DY33</accession>
<feature type="region of interest" description="Disordered" evidence="1">
    <location>
        <begin position="1"/>
        <end position="22"/>
    </location>
</feature>
<proteinExistence type="predicted"/>
<organism evidence="2 3">
    <name type="scientific">Paenibacillus thalictri</name>
    <dbReference type="NCBI Taxonomy" id="2527873"/>
    <lineage>
        <taxon>Bacteria</taxon>
        <taxon>Bacillati</taxon>
        <taxon>Bacillota</taxon>
        <taxon>Bacilli</taxon>
        <taxon>Bacillales</taxon>
        <taxon>Paenibacillaceae</taxon>
        <taxon>Paenibacillus</taxon>
    </lineage>
</organism>
<name>A0A4Q9DY33_9BACL</name>
<dbReference type="EMBL" id="SIRE01000004">
    <property type="protein sequence ID" value="TBL80738.1"/>
    <property type="molecule type" value="Genomic_DNA"/>
</dbReference>
<evidence type="ECO:0000313" key="2">
    <source>
        <dbReference type="EMBL" id="TBL80738.1"/>
    </source>
</evidence>